<evidence type="ECO:0000256" key="9">
    <source>
        <dbReference type="ARBA" id="ARBA00023136"/>
    </source>
</evidence>
<dbReference type="InterPro" id="IPR044878">
    <property type="entry name" value="UbiA_sf"/>
</dbReference>
<keyword evidence="4" id="KW-0934">Plastid</keyword>
<comment type="subcellular location">
    <subcellularLocation>
        <location evidence="1">Plastid</location>
        <location evidence="1">Chloroplast membrane</location>
        <topology evidence="1">Multi-pass membrane protein</topology>
    </subcellularLocation>
</comment>
<dbReference type="GO" id="GO:0004659">
    <property type="term" value="F:prenyltransferase activity"/>
    <property type="evidence" value="ECO:0007669"/>
    <property type="project" value="InterPro"/>
</dbReference>
<keyword evidence="7" id="KW-0809">Transit peptide</keyword>
<keyword evidence="6 10" id="KW-0812">Transmembrane</keyword>
<proteinExistence type="inferred from homology"/>
<dbReference type="Pfam" id="PF01040">
    <property type="entry name" value="UbiA"/>
    <property type="match status" value="2"/>
</dbReference>
<keyword evidence="12" id="KW-1185">Reference proteome</keyword>
<dbReference type="InterPro" id="IPR044502">
    <property type="entry name" value="AtHST-like"/>
</dbReference>
<evidence type="ECO:0000313" key="12">
    <source>
        <dbReference type="Proteomes" id="UP000594263"/>
    </source>
</evidence>
<dbReference type="PANTHER" id="PTHR43009:SF6">
    <property type="entry name" value="HOMOGENTISATE PHYTYLTRANSFERASE 1, CHLOROPLASTIC"/>
    <property type="match status" value="1"/>
</dbReference>
<evidence type="ECO:0000256" key="7">
    <source>
        <dbReference type="ARBA" id="ARBA00022946"/>
    </source>
</evidence>
<dbReference type="CDD" id="cd13960">
    <property type="entry name" value="PT_UbiA_HPT1"/>
    <property type="match status" value="1"/>
</dbReference>
<feature type="transmembrane region" description="Helical" evidence="10">
    <location>
        <begin position="249"/>
        <end position="271"/>
    </location>
</feature>
<evidence type="ECO:0000256" key="8">
    <source>
        <dbReference type="ARBA" id="ARBA00022989"/>
    </source>
</evidence>
<feature type="transmembrane region" description="Helical" evidence="10">
    <location>
        <begin position="195"/>
        <end position="216"/>
    </location>
</feature>
<accession>A0A7N0TCI3</accession>
<protein>
    <submittedName>
        <fullName evidence="11">Uncharacterized protein</fullName>
    </submittedName>
</protein>
<evidence type="ECO:0000313" key="11">
    <source>
        <dbReference type="EnsemblPlants" id="Kaladp0032s0081.1.v1.1"/>
    </source>
</evidence>
<dbReference type="AlphaFoldDB" id="A0A7N0TCI3"/>
<evidence type="ECO:0000256" key="10">
    <source>
        <dbReference type="SAM" id="Phobius"/>
    </source>
</evidence>
<keyword evidence="8 10" id="KW-1133">Transmembrane helix</keyword>
<dbReference type="Proteomes" id="UP000594263">
    <property type="component" value="Unplaced"/>
</dbReference>
<evidence type="ECO:0000256" key="4">
    <source>
        <dbReference type="ARBA" id="ARBA00022640"/>
    </source>
</evidence>
<reference evidence="11" key="1">
    <citation type="submission" date="2021-01" db="UniProtKB">
        <authorList>
            <consortium name="EnsemblPlants"/>
        </authorList>
    </citation>
    <scope>IDENTIFICATION</scope>
</reference>
<dbReference type="OMA" id="FATVFMC"/>
<comment type="similarity">
    <text evidence="2">Belongs to the UbiA prenyltransferase family.</text>
</comment>
<keyword evidence="3" id="KW-0150">Chloroplast</keyword>
<dbReference type="PANTHER" id="PTHR43009">
    <property type="entry name" value="HOMOGENTISATE SOLANESYLTRANSFERASE, CHLOROPLASTIC"/>
    <property type="match status" value="1"/>
</dbReference>
<evidence type="ECO:0000256" key="2">
    <source>
        <dbReference type="ARBA" id="ARBA00005985"/>
    </source>
</evidence>
<feature type="transmembrane region" description="Helical" evidence="10">
    <location>
        <begin position="150"/>
        <end position="175"/>
    </location>
</feature>
<dbReference type="InterPro" id="IPR000537">
    <property type="entry name" value="UbiA_prenyltransferase"/>
</dbReference>
<feature type="transmembrane region" description="Helical" evidence="10">
    <location>
        <begin position="297"/>
        <end position="318"/>
    </location>
</feature>
<evidence type="ECO:0000256" key="6">
    <source>
        <dbReference type="ARBA" id="ARBA00022692"/>
    </source>
</evidence>
<evidence type="ECO:0000256" key="5">
    <source>
        <dbReference type="ARBA" id="ARBA00022679"/>
    </source>
</evidence>
<dbReference type="Gramene" id="Kaladp0032s0081.1.v1.1">
    <property type="protein sequence ID" value="Kaladp0032s0081.1.v1.1"/>
    <property type="gene ID" value="Kaladp0032s0081.v1.1"/>
</dbReference>
<evidence type="ECO:0000256" key="3">
    <source>
        <dbReference type="ARBA" id="ARBA00022528"/>
    </source>
</evidence>
<keyword evidence="9 10" id="KW-0472">Membrane</keyword>
<sequence length="376" mass="41588">MELQTLQSAIVSSRACLPSPPAAGPMRLLFSLPSVCHDGAGVIKFRVSNKFFLKSYKNNQLQHSLLKHATRVNPVFDKEDDIRHTHKCLVKATSGQPLESSISEGIWDSAKSRVDAFYRFSRPHTVKGTILGVTSMSLLAIEKMSDISPLFIMGVLKAMVVALCMNMYIVGINQLTDVDIDKVNKPTLPLASGEYSFNTGALIVASSTIIGFWLAWTTGSMPLLWGVFASFIIGTGYSANTHIFQRPLIFSRPLIFVTAFMSLFAVVIALLKDVPDLEGDKTYGIQTFTVRLGQKRVFWFCVSLLEVAYGVAICVGAMSLSPLNKVITILGHALFGSLLWNRAKATDLKSNAAFTAFYMFVWQLLYAEYLLFPLMR</sequence>
<feature type="transmembrane region" description="Helical" evidence="10">
    <location>
        <begin position="352"/>
        <end position="372"/>
    </location>
</feature>
<evidence type="ECO:0000256" key="1">
    <source>
        <dbReference type="ARBA" id="ARBA00004508"/>
    </source>
</evidence>
<feature type="transmembrane region" description="Helical" evidence="10">
    <location>
        <begin position="223"/>
        <end position="243"/>
    </location>
</feature>
<dbReference type="EnsemblPlants" id="Kaladp0032s0081.1.v1.1">
    <property type="protein sequence ID" value="Kaladp0032s0081.1.v1.1"/>
    <property type="gene ID" value="Kaladp0032s0081.v1.1"/>
</dbReference>
<keyword evidence="5" id="KW-0808">Transferase</keyword>
<name>A0A7N0TCI3_KALFE</name>
<dbReference type="Gene3D" id="1.10.357.140">
    <property type="entry name" value="UbiA prenyltransferase"/>
    <property type="match status" value="1"/>
</dbReference>
<dbReference type="GO" id="GO:0031969">
    <property type="term" value="C:chloroplast membrane"/>
    <property type="evidence" value="ECO:0007669"/>
    <property type="project" value="UniProtKB-SubCell"/>
</dbReference>
<organism evidence="11 12">
    <name type="scientific">Kalanchoe fedtschenkoi</name>
    <name type="common">Lavender scallops</name>
    <name type="synonym">South American air plant</name>
    <dbReference type="NCBI Taxonomy" id="63787"/>
    <lineage>
        <taxon>Eukaryota</taxon>
        <taxon>Viridiplantae</taxon>
        <taxon>Streptophyta</taxon>
        <taxon>Embryophyta</taxon>
        <taxon>Tracheophyta</taxon>
        <taxon>Spermatophyta</taxon>
        <taxon>Magnoliopsida</taxon>
        <taxon>eudicotyledons</taxon>
        <taxon>Gunneridae</taxon>
        <taxon>Pentapetalae</taxon>
        <taxon>Saxifragales</taxon>
        <taxon>Crassulaceae</taxon>
        <taxon>Kalanchoe</taxon>
    </lineage>
</organism>